<evidence type="ECO:0000256" key="3">
    <source>
        <dbReference type="ARBA" id="ARBA00022452"/>
    </source>
</evidence>
<dbReference type="GO" id="GO:0015288">
    <property type="term" value="F:porin activity"/>
    <property type="evidence" value="ECO:0007669"/>
    <property type="project" value="UniProtKB-KW"/>
</dbReference>
<evidence type="ECO:0000256" key="7">
    <source>
        <dbReference type="ARBA" id="ARBA00023065"/>
    </source>
</evidence>
<gene>
    <name evidence="15" type="ORF">A7E06_02685</name>
    <name evidence="12" type="ORF">CHC34_05320</name>
    <name evidence="16" type="ORF">D9O31_22410</name>
    <name evidence="14" type="ORF">KO51_25165</name>
    <name evidence="13" type="ORF">NL99_29510</name>
</gene>
<feature type="chain" id="PRO_5036062712" evidence="11">
    <location>
        <begin position="25"/>
        <end position="239"/>
    </location>
</feature>
<dbReference type="GO" id="GO:0015772">
    <property type="term" value="P:oligosaccharide transport"/>
    <property type="evidence" value="ECO:0007669"/>
    <property type="project" value="TreeGrafter"/>
</dbReference>
<evidence type="ECO:0000256" key="9">
    <source>
        <dbReference type="ARBA" id="ARBA00023136"/>
    </source>
</evidence>
<feature type="signal peptide" evidence="11">
    <location>
        <begin position="1"/>
        <end position="24"/>
    </location>
</feature>
<keyword evidence="5" id="KW-0812">Transmembrane</keyword>
<keyword evidence="2" id="KW-0813">Transport</keyword>
<name>A0A344S6F2_SALER</name>
<dbReference type="Gene3D" id="2.40.160.40">
    <property type="entry name" value="monomeric porin ompg"/>
    <property type="match status" value="1"/>
</dbReference>
<keyword evidence="4" id="KW-0762">Sugar transport</keyword>
<dbReference type="GO" id="GO:0009279">
    <property type="term" value="C:cell outer membrane"/>
    <property type="evidence" value="ECO:0007669"/>
    <property type="project" value="UniProtKB-SubCell"/>
</dbReference>
<keyword evidence="8" id="KW-0626">Porin</keyword>
<dbReference type="EMBL" id="CP030219">
    <property type="protein sequence ID" value="AXD70441.1"/>
    <property type="molecule type" value="Genomic_DNA"/>
</dbReference>
<dbReference type="InterPro" id="IPR009331">
    <property type="entry name" value="Oligogalacturonate-sp_porin"/>
</dbReference>
<dbReference type="Pfam" id="PF06178">
    <property type="entry name" value="KdgM"/>
    <property type="match status" value="1"/>
</dbReference>
<dbReference type="EMBL" id="RWAH01000032">
    <property type="protein sequence ID" value="MMS79194.1"/>
    <property type="molecule type" value="Genomic_DNA"/>
</dbReference>
<comment type="subcellular location">
    <subcellularLocation>
        <location evidence="1">Cell outer membrane</location>
    </subcellularLocation>
</comment>
<dbReference type="GO" id="GO:0046930">
    <property type="term" value="C:pore complex"/>
    <property type="evidence" value="ECO:0007669"/>
    <property type="project" value="UniProtKB-KW"/>
</dbReference>
<dbReference type="EMBL" id="RSUV01000001">
    <property type="protein sequence ID" value="MIV42515.1"/>
    <property type="molecule type" value="Genomic_DNA"/>
</dbReference>
<evidence type="ECO:0000256" key="10">
    <source>
        <dbReference type="ARBA" id="ARBA00023237"/>
    </source>
</evidence>
<keyword evidence="10" id="KW-0998">Cell outer membrane</keyword>
<dbReference type="AlphaFoldDB" id="A0A344S6F2"/>
<dbReference type="PANTHER" id="PTHR38105">
    <property type="entry name" value="OUTER MEMBRANE PROTEIN-RELATED-RELATED"/>
    <property type="match status" value="1"/>
</dbReference>
<evidence type="ECO:0000313" key="15">
    <source>
        <dbReference type="EMBL" id="MIV42515.1"/>
    </source>
</evidence>
<dbReference type="Proteomes" id="UP000839530">
    <property type="component" value="Unassembled WGS sequence"/>
</dbReference>
<evidence type="ECO:0000313" key="14">
    <source>
        <dbReference type="EMBL" id="MIK94675.1"/>
    </source>
</evidence>
<dbReference type="InterPro" id="IPR053713">
    <property type="entry name" value="Bact_OM_Channel_sf"/>
</dbReference>
<keyword evidence="9" id="KW-0472">Membrane</keyword>
<keyword evidence="6 11" id="KW-0732">Signal</keyword>
<evidence type="ECO:0000256" key="6">
    <source>
        <dbReference type="ARBA" id="ARBA00022729"/>
    </source>
</evidence>
<evidence type="ECO:0000313" key="13">
    <source>
        <dbReference type="EMBL" id="EAA8668929.1"/>
    </source>
</evidence>
<dbReference type="SUPFAM" id="SSF56935">
    <property type="entry name" value="Porins"/>
    <property type="match status" value="1"/>
</dbReference>
<protein>
    <submittedName>
        <fullName evidence="15">N-acetylneuraminic acid channel protein</fullName>
    </submittedName>
</protein>
<evidence type="ECO:0000256" key="4">
    <source>
        <dbReference type="ARBA" id="ARBA00022597"/>
    </source>
</evidence>
<dbReference type="RefSeq" id="WP_077950582.1">
    <property type="nucleotide sequence ID" value="NZ_CP030219.1"/>
</dbReference>
<dbReference type="EMBL" id="RSMR01000045">
    <property type="protein sequence ID" value="MIK94675.1"/>
    <property type="molecule type" value="Genomic_DNA"/>
</dbReference>
<dbReference type="Proteomes" id="UP000839526">
    <property type="component" value="Unassembled WGS sequence"/>
</dbReference>
<keyword evidence="3" id="KW-1134">Transmembrane beta strand</keyword>
<evidence type="ECO:0000313" key="12">
    <source>
        <dbReference type="EMBL" id="AXD70441.1"/>
    </source>
</evidence>
<dbReference type="Proteomes" id="UP000839834">
    <property type="component" value="Unassembled WGS sequence"/>
</dbReference>
<reference evidence="15" key="2">
    <citation type="submission" date="2018-07" db="EMBL/GenBank/DDBJ databases">
        <authorList>
            <consortium name="GenomeTrakr network: Whole genome sequencing for foodborne pathogen traceback"/>
        </authorList>
    </citation>
    <scope>NUCLEOTIDE SEQUENCE [LARGE SCALE GENOMIC DNA]</scope>
    <source>
        <strain evidence="15">CFSAN048114</strain>
        <strain evidence="14">FLUFL-1338</strain>
        <strain evidence="13">FLUFL-367</strain>
    </source>
</reference>
<evidence type="ECO:0000256" key="2">
    <source>
        <dbReference type="ARBA" id="ARBA00022448"/>
    </source>
</evidence>
<dbReference type="Proteomes" id="UP000885283">
    <property type="component" value="Unassembled WGS sequence"/>
</dbReference>
<dbReference type="EMBL" id="AAACVH010000180">
    <property type="protein sequence ID" value="EAA8668929.1"/>
    <property type="molecule type" value="Genomic_DNA"/>
</dbReference>
<evidence type="ECO:0000256" key="11">
    <source>
        <dbReference type="SAM" id="SignalP"/>
    </source>
</evidence>
<evidence type="ECO:0000256" key="8">
    <source>
        <dbReference type="ARBA" id="ARBA00023114"/>
    </source>
</evidence>
<evidence type="ECO:0000313" key="16">
    <source>
        <dbReference type="EMBL" id="MMS79194.1"/>
    </source>
</evidence>
<proteinExistence type="predicted"/>
<accession>A0A344S6F2</accession>
<evidence type="ECO:0000313" key="17">
    <source>
        <dbReference type="Proteomes" id="UP000251994"/>
    </source>
</evidence>
<reference evidence="12 17" key="1">
    <citation type="submission" date="2018-06" db="EMBL/GenBank/DDBJ databases">
        <title>Completed Genome Sequences of 32 Strains from Various Serotypes of Salmonella enterica.</title>
        <authorList>
            <person name="Nash J.H.E."/>
            <person name="Robertson J."/>
            <person name="Bessonov K."/>
        </authorList>
    </citation>
    <scope>NUCLEOTIDE SEQUENCE [LARGE SCALE GENOMIC DNA]</scope>
    <source>
        <strain evidence="12 17">SA20021456</strain>
    </source>
</reference>
<organism evidence="15">
    <name type="scientific">Salmonella enterica</name>
    <name type="common">Salmonella choleraesuis</name>
    <dbReference type="NCBI Taxonomy" id="28901"/>
    <lineage>
        <taxon>Bacteria</taxon>
        <taxon>Pseudomonadati</taxon>
        <taxon>Pseudomonadota</taxon>
        <taxon>Gammaproteobacteria</taxon>
        <taxon>Enterobacterales</taxon>
        <taxon>Enterobacteriaceae</taxon>
        <taxon>Salmonella</taxon>
    </lineage>
</organism>
<evidence type="ECO:0000256" key="1">
    <source>
        <dbReference type="ARBA" id="ARBA00004442"/>
    </source>
</evidence>
<keyword evidence="7" id="KW-0406">Ion transport</keyword>
<reference evidence="16" key="3">
    <citation type="submission" date="2018-10" db="EMBL/GenBank/DDBJ databases">
        <authorList>
            <consortium name="PulseNet: The National Subtyping Network for Foodborne Disease Surveillance"/>
            <person name="Tarr C.L."/>
            <person name="Trees E."/>
            <person name="Katz L.S."/>
            <person name="Carleton-Romer H.A."/>
            <person name="Stroika S."/>
            <person name="Kucerova Z."/>
            <person name="Roache K.F."/>
            <person name="Sabol A.L."/>
            <person name="Besser J."/>
            <person name="Gerner-Smidt P."/>
        </authorList>
    </citation>
    <scope>NUCLEOTIDE SEQUENCE [LARGE SCALE GENOMIC DNA]</scope>
    <source>
        <strain evidence="16">PNUSAS052121</strain>
    </source>
</reference>
<sequence>MNQLKAMASGAVLLLTAVPLTSYALTFDARGGYRSGSHAYETRLKVSNGWENGWWGSLETDSWNGVHNNSNEVIGLSYNELETNYTIKLDDKWSLKPGMLTHWSKAGTRFGPYLKLSYDVNPDLNLGIRYRYDYNVYRSTDLDGNNARANQHRWDGYVTYRINDLFTAAWQTTVYTYQNDFHYNNHKKWATENAFVLLYKMSKNITPYIEYDYLDRQGAYNGRDNIPENSYRVGVSFNL</sequence>
<dbReference type="GO" id="GO:0006811">
    <property type="term" value="P:monoatomic ion transport"/>
    <property type="evidence" value="ECO:0007669"/>
    <property type="project" value="UniProtKB-KW"/>
</dbReference>
<evidence type="ECO:0000256" key="5">
    <source>
        <dbReference type="ARBA" id="ARBA00022692"/>
    </source>
</evidence>
<dbReference type="Proteomes" id="UP000251994">
    <property type="component" value="Chromosome"/>
</dbReference>
<dbReference type="PANTHER" id="PTHR38105:SF2">
    <property type="entry name" value="N-ACETYLNEURAMINIC ACID OUTER MEMBRANE CHANNEL PROTEIN NANC-RELATED"/>
    <property type="match status" value="1"/>
</dbReference>